<gene>
    <name evidence="5" type="ORF">PLA107_029755</name>
</gene>
<evidence type="ECO:0000313" key="6">
    <source>
        <dbReference type="Proteomes" id="UP000006426"/>
    </source>
</evidence>
<dbReference type="PROSITE" id="PS00856">
    <property type="entry name" value="GUANYLATE_KINASE_1"/>
    <property type="match status" value="1"/>
</dbReference>
<dbReference type="InterPro" id="IPR008144">
    <property type="entry name" value="Guanylate_kin-like_dom"/>
</dbReference>
<evidence type="ECO:0000256" key="2">
    <source>
        <dbReference type="ARBA" id="ARBA00022679"/>
    </source>
</evidence>
<dbReference type="GeneID" id="39474092"/>
<feature type="domain" description="Guanylate kinase-like" evidence="4">
    <location>
        <begin position="1"/>
        <end position="196"/>
    </location>
</feature>
<keyword evidence="5" id="KW-0614">Plasmid</keyword>
<dbReference type="SUPFAM" id="SSF52540">
    <property type="entry name" value="P-loop containing nucleoside triphosphate hydrolases"/>
    <property type="match status" value="1"/>
</dbReference>
<name>A0AAD0PVM5_PSEAV</name>
<reference evidence="5 6" key="1">
    <citation type="journal article" date="2011" name="PLoS Pathog.">
        <title>Dynamic evolution of pathogenicity revealed by sequencing and comparative genomics of 19 Pseudomonas syringae isolates.</title>
        <authorList>
            <person name="Baltrus D.A."/>
            <person name="Nishimura M.T."/>
            <person name="Romanchuk A."/>
            <person name="Chang J.H."/>
            <person name="Mukhtar M.S."/>
            <person name="Cherkis K."/>
            <person name="Roach J."/>
            <person name="Grant S.R."/>
            <person name="Jones C.D."/>
            <person name="Dangl J.L."/>
        </authorList>
    </citation>
    <scope>NUCLEOTIDE SEQUENCE [LARGE SCALE GENOMIC DNA]</scope>
    <source>
        <strain evidence="5 6">M301315</strain>
    </source>
</reference>
<keyword evidence="2" id="KW-0808">Transferase</keyword>
<dbReference type="GO" id="GO:0005829">
    <property type="term" value="C:cytosol"/>
    <property type="evidence" value="ECO:0007669"/>
    <property type="project" value="TreeGrafter"/>
</dbReference>
<dbReference type="SMART" id="SM00072">
    <property type="entry name" value="GuKc"/>
    <property type="match status" value="1"/>
</dbReference>
<dbReference type="AlphaFoldDB" id="A0AAD0PVM5"/>
<evidence type="ECO:0000256" key="3">
    <source>
        <dbReference type="ARBA" id="ARBA00022777"/>
    </source>
</evidence>
<proteinExistence type="inferred from homology"/>
<geneLocation type="plasmid" evidence="6">
    <name>pmppla107</name>
</geneLocation>
<dbReference type="Pfam" id="PF00625">
    <property type="entry name" value="Guanylate_kin"/>
    <property type="match status" value="1"/>
</dbReference>
<dbReference type="GO" id="GO:0004385">
    <property type="term" value="F:GMP kinase activity"/>
    <property type="evidence" value="ECO:0007669"/>
    <property type="project" value="TreeGrafter"/>
</dbReference>
<sequence>MIITLSGMSTSGKTYLAKALSEMPQFSKTVSVTTRPMREGEADGVDYHFVSTEDFKTLIDKGEFLEYEASHKAMYGTAAFEVERILSKGSSAVLVLEPEGVVSMERIAKERGLPFVSVYIETSMPVIMERFVTERMNNEMETRGAIDFQAHAERLEVILSKESLWPGRKQWDLVLKDIHLPGRFEEVLKQLVELVQTRDLSIFGDVIQPTPVKIHAYTDQKALAAQLPGLYRQLKQKLISSEDMWKTLSGEKKLAPSPSLGLGE</sequence>
<dbReference type="InterPro" id="IPR008145">
    <property type="entry name" value="GK/Ca_channel_bsu"/>
</dbReference>
<dbReference type="RefSeq" id="WP_005742412.1">
    <property type="nucleotide sequence ID" value="NZ_CP031226.1"/>
</dbReference>
<dbReference type="InterPro" id="IPR020590">
    <property type="entry name" value="Guanylate_kinase_CS"/>
</dbReference>
<accession>A0AAD0PVM5</accession>
<evidence type="ECO:0000256" key="1">
    <source>
        <dbReference type="ARBA" id="ARBA00005790"/>
    </source>
</evidence>
<keyword evidence="3 5" id="KW-0418">Kinase</keyword>
<comment type="similarity">
    <text evidence="1">Belongs to the guanylate kinase family.</text>
</comment>
<dbReference type="InterPro" id="IPR027417">
    <property type="entry name" value="P-loop_NTPase"/>
</dbReference>
<dbReference type="PANTHER" id="PTHR23117">
    <property type="entry name" value="GUANYLATE KINASE-RELATED"/>
    <property type="match status" value="1"/>
</dbReference>
<dbReference type="Gene3D" id="3.40.50.300">
    <property type="entry name" value="P-loop containing nucleotide triphosphate hydrolases"/>
    <property type="match status" value="1"/>
</dbReference>
<evidence type="ECO:0000259" key="4">
    <source>
        <dbReference type="PROSITE" id="PS50052"/>
    </source>
</evidence>
<dbReference type="CDD" id="cd00071">
    <property type="entry name" value="GMPK"/>
    <property type="match status" value="1"/>
</dbReference>
<organism evidence="5 6">
    <name type="scientific">Pseudomonas amygdali pv. lachrymans str. M301315</name>
    <dbReference type="NCBI Taxonomy" id="629260"/>
    <lineage>
        <taxon>Bacteria</taxon>
        <taxon>Pseudomonadati</taxon>
        <taxon>Pseudomonadota</taxon>
        <taxon>Gammaproteobacteria</taxon>
        <taxon>Pseudomonadales</taxon>
        <taxon>Pseudomonadaceae</taxon>
        <taxon>Pseudomonas</taxon>
        <taxon>Pseudomonas amygdali</taxon>
    </lineage>
</organism>
<dbReference type="EMBL" id="CP031226">
    <property type="protein sequence ID" value="AXH59414.1"/>
    <property type="molecule type" value="Genomic_DNA"/>
</dbReference>
<dbReference type="PROSITE" id="PS50052">
    <property type="entry name" value="GUANYLATE_KINASE_2"/>
    <property type="match status" value="1"/>
</dbReference>
<evidence type="ECO:0000313" key="5">
    <source>
        <dbReference type="EMBL" id="AXH59414.1"/>
    </source>
</evidence>
<protein>
    <submittedName>
        <fullName evidence="5">Guanylate kinase</fullName>
    </submittedName>
</protein>
<dbReference type="PANTHER" id="PTHR23117:SF13">
    <property type="entry name" value="GUANYLATE KINASE"/>
    <property type="match status" value="1"/>
</dbReference>
<dbReference type="Proteomes" id="UP000006426">
    <property type="component" value="Plasmid pmppla107"/>
</dbReference>